<dbReference type="Proteomes" id="UP000076532">
    <property type="component" value="Unassembled WGS sequence"/>
</dbReference>
<keyword evidence="2" id="KW-1185">Reference proteome</keyword>
<name>A0A166LCJ8_9AGAM</name>
<evidence type="ECO:0000313" key="1">
    <source>
        <dbReference type="EMBL" id="KZP22812.1"/>
    </source>
</evidence>
<reference evidence="1 2" key="1">
    <citation type="journal article" date="2016" name="Mol. Biol. Evol.">
        <title>Comparative Genomics of Early-Diverging Mushroom-Forming Fungi Provides Insights into the Origins of Lignocellulose Decay Capabilities.</title>
        <authorList>
            <person name="Nagy L.G."/>
            <person name="Riley R."/>
            <person name="Tritt A."/>
            <person name="Adam C."/>
            <person name="Daum C."/>
            <person name="Floudas D."/>
            <person name="Sun H."/>
            <person name="Yadav J.S."/>
            <person name="Pangilinan J."/>
            <person name="Larsson K.H."/>
            <person name="Matsuura K."/>
            <person name="Barry K."/>
            <person name="Labutti K."/>
            <person name="Kuo R."/>
            <person name="Ohm R.A."/>
            <person name="Bhattacharya S.S."/>
            <person name="Shirouzu T."/>
            <person name="Yoshinaga Y."/>
            <person name="Martin F.M."/>
            <person name="Grigoriev I.V."/>
            <person name="Hibbett D.S."/>
        </authorList>
    </citation>
    <scope>NUCLEOTIDE SEQUENCE [LARGE SCALE GENOMIC DNA]</scope>
    <source>
        <strain evidence="1 2">CBS 109695</strain>
    </source>
</reference>
<dbReference type="EMBL" id="KV417537">
    <property type="protein sequence ID" value="KZP22812.1"/>
    <property type="molecule type" value="Genomic_DNA"/>
</dbReference>
<protein>
    <submittedName>
        <fullName evidence="1">Uncharacterized protein</fullName>
    </submittedName>
</protein>
<proteinExistence type="predicted"/>
<evidence type="ECO:0000313" key="2">
    <source>
        <dbReference type="Proteomes" id="UP000076532"/>
    </source>
</evidence>
<sequence length="166" mass="17809">MSVQVGLREVGCQGGMDGMLKLSSFDDLGEEALRDSLAIERQCSKDNYAYWEDSGGCGKGGRGGGSCRTYGFIRAQTKIHPPSSYPPFLLYLLLTISKNTAACIPWTLKAQVSSQTHAFAIGQQKSAFADFLKWSSGIMVSNRAAAAKFGHCSLPGLIQAPDFTST</sequence>
<organism evidence="1 2">
    <name type="scientific">Athelia psychrophila</name>
    <dbReference type="NCBI Taxonomy" id="1759441"/>
    <lineage>
        <taxon>Eukaryota</taxon>
        <taxon>Fungi</taxon>
        <taxon>Dikarya</taxon>
        <taxon>Basidiomycota</taxon>
        <taxon>Agaricomycotina</taxon>
        <taxon>Agaricomycetes</taxon>
        <taxon>Agaricomycetidae</taxon>
        <taxon>Atheliales</taxon>
        <taxon>Atheliaceae</taxon>
        <taxon>Athelia</taxon>
    </lineage>
</organism>
<gene>
    <name evidence="1" type="ORF">FIBSPDRAFT_472837</name>
</gene>
<dbReference type="AlphaFoldDB" id="A0A166LCJ8"/>
<accession>A0A166LCJ8</accession>